<evidence type="ECO:0000313" key="3">
    <source>
        <dbReference type="Proteomes" id="UP000182409"/>
    </source>
</evidence>
<keyword evidence="1" id="KW-0732">Signal</keyword>
<sequence length="352" mass="37161">MSLMRGNRMQGTGKRTWLCAAALACLSVLALPAFSETCITQSAMTPADRTALEDAGQRFAALTAANNADAVRAQTMPQFAQDFGGIAEAIRTAAPKLQGASFVRDTLWILDASTSKPGADGSAQDAQFFCNLNGGSLQTSFLIPALPAGRYALVVLNTAGTTEPYQIAMLLRQSTPGTWQMGGLFPRATTAGGHDGVWFWKAARDYAAKKQSWNAFVYYNEAEQLLKPVSFLSSSHLEALQAERSKSAPPALSTGISASQPLVIAAKGGAEFRVTSLEALNAPAQTGLDLLAHIHTEDAVSDPVALRARNAAAAKAIVAAYPELRSAFHGVWIVADLPNGTTFVSEEPMSAL</sequence>
<dbReference type="Proteomes" id="UP000182409">
    <property type="component" value="Unassembled WGS sequence"/>
</dbReference>
<reference evidence="2 3" key="1">
    <citation type="submission" date="2016-10" db="EMBL/GenBank/DDBJ databases">
        <authorList>
            <person name="de Groot N.N."/>
        </authorList>
    </citation>
    <scope>NUCLEOTIDE SEQUENCE [LARGE SCALE GENOMIC DNA]</scope>
    <source>
        <strain evidence="2 3">AB35.6</strain>
    </source>
</reference>
<dbReference type="OrthoDB" id="114681at2"/>
<feature type="chain" id="PRO_5010336439" evidence="1">
    <location>
        <begin position="36"/>
        <end position="352"/>
    </location>
</feature>
<organism evidence="2 3">
    <name type="scientific">Terriglobus roseus</name>
    <dbReference type="NCBI Taxonomy" id="392734"/>
    <lineage>
        <taxon>Bacteria</taxon>
        <taxon>Pseudomonadati</taxon>
        <taxon>Acidobacteriota</taxon>
        <taxon>Terriglobia</taxon>
        <taxon>Terriglobales</taxon>
        <taxon>Acidobacteriaceae</taxon>
        <taxon>Terriglobus</taxon>
    </lineage>
</organism>
<feature type="signal peptide" evidence="1">
    <location>
        <begin position="1"/>
        <end position="35"/>
    </location>
</feature>
<gene>
    <name evidence="2" type="ORF">SAMN05443244_3767</name>
</gene>
<evidence type="ECO:0000313" key="2">
    <source>
        <dbReference type="EMBL" id="SEC56268.1"/>
    </source>
</evidence>
<name>A0A1H4TJ38_9BACT</name>
<protein>
    <submittedName>
        <fullName evidence="2">Uncharacterized protein</fullName>
    </submittedName>
</protein>
<evidence type="ECO:0000256" key="1">
    <source>
        <dbReference type="SAM" id="SignalP"/>
    </source>
</evidence>
<dbReference type="EMBL" id="FNSD01000001">
    <property type="protein sequence ID" value="SEC56268.1"/>
    <property type="molecule type" value="Genomic_DNA"/>
</dbReference>
<proteinExistence type="predicted"/>
<dbReference type="AlphaFoldDB" id="A0A1H4TJ38"/>
<accession>A0A1H4TJ38</accession>